<dbReference type="eggNOG" id="arCOG00284">
    <property type="taxonomic scope" value="Archaea"/>
</dbReference>
<organism evidence="2 3">
    <name type="scientific">Pyrobaculum ferrireducens</name>
    <dbReference type="NCBI Taxonomy" id="1104324"/>
    <lineage>
        <taxon>Archaea</taxon>
        <taxon>Thermoproteota</taxon>
        <taxon>Thermoprotei</taxon>
        <taxon>Thermoproteales</taxon>
        <taxon>Thermoproteaceae</taxon>
        <taxon>Pyrobaculum</taxon>
    </lineage>
</organism>
<dbReference type="GeneID" id="11594360"/>
<proteinExistence type="predicted"/>
<dbReference type="BioCyc" id="PSP1104324:GJSN-2699-MONOMER"/>
<dbReference type="KEGG" id="pyr:P186_2761"/>
<dbReference type="OrthoDB" id="10575at2157"/>
<accession>G7VEX3</accession>
<dbReference type="EMBL" id="CP003098">
    <property type="protein sequence ID" value="AET34138.1"/>
    <property type="molecule type" value="Genomic_DNA"/>
</dbReference>
<evidence type="ECO:0000313" key="2">
    <source>
        <dbReference type="EMBL" id="AET34138.1"/>
    </source>
</evidence>
<dbReference type="PANTHER" id="PTHR30121">
    <property type="entry name" value="UNCHARACTERIZED PROTEIN YJGR-RELATED"/>
    <property type="match status" value="1"/>
</dbReference>
<gene>
    <name evidence="2" type="ORF">P186_2761</name>
</gene>
<dbReference type="STRING" id="1104324.P186_2761"/>
<dbReference type="AlphaFoldDB" id="G7VEX3"/>
<feature type="domain" description="Helicase HerA central" evidence="1">
    <location>
        <begin position="141"/>
        <end position="215"/>
    </location>
</feature>
<evidence type="ECO:0000313" key="3">
    <source>
        <dbReference type="Proteomes" id="UP000005867"/>
    </source>
</evidence>
<dbReference type="SUPFAM" id="SSF52540">
    <property type="entry name" value="P-loop containing nucleoside triphosphate hydrolases"/>
    <property type="match status" value="1"/>
</dbReference>
<dbReference type="InterPro" id="IPR002789">
    <property type="entry name" value="HerA_central"/>
</dbReference>
<dbReference type="InterPro" id="IPR051162">
    <property type="entry name" value="T4SS_component"/>
</dbReference>
<dbReference type="Gene3D" id="3.40.50.300">
    <property type="entry name" value="P-loop containing nucleotide triphosphate hydrolases"/>
    <property type="match status" value="2"/>
</dbReference>
<reference evidence="2 3" key="1">
    <citation type="journal article" date="2012" name="J. Bacteriol.">
        <title>Complete genome sequence of strain 1860, a crenarchaeon of the genus pyrobaculum able to grow with various electron acceptors.</title>
        <authorList>
            <person name="Mardanov A.V."/>
            <person name="Gumerov V.M."/>
            <person name="Slobodkina G.B."/>
            <person name="Beletsky A.V."/>
            <person name="Bonch-Osmolovskaya E.A."/>
            <person name="Ravin N.V."/>
            <person name="Skryabin K.G."/>
        </authorList>
    </citation>
    <scope>NUCLEOTIDE SEQUENCE [LARGE SCALE GENOMIC DNA]</scope>
    <source>
        <strain evidence="2 3">1860</strain>
    </source>
</reference>
<dbReference type="InterPro" id="IPR027417">
    <property type="entry name" value="P-loop_NTPase"/>
</dbReference>
<name>G7VEX3_9CREN</name>
<dbReference type="Proteomes" id="UP000005867">
    <property type="component" value="Chromosome"/>
</dbReference>
<dbReference type="PANTHER" id="PTHR30121:SF1">
    <property type="entry name" value="AAA+ ATPASE DOMAIN-CONTAINING PROTEIN"/>
    <property type="match status" value="1"/>
</dbReference>
<sequence>MLGEKIGVVSASEVIAVGPQHRITVEIPFDVYAKHLIKVGDLLLIETRVHKSLVLAQVSSIKRQHLAALLGIRALDAPIEDSQGLSTPAVIELEPLAECASIENCDPVQPASPIDPLSSVYIPSSEVVAKMLGIPQVGVLLGKLYINKELDVEVRLPPEAVFMHILAVGTTGAGKTTFLKNIALSAYWDLGITPIAFDFQGDFIHLTIPAQGARYRHLNRLTVVWPVTRSFLHRESETLIRYANEFLGEGEEPGDLSAVSDKTLFSKAVGYGLGKLFMERVMGGGYEVEDVEVEADRGRVKWISIRLPHGVEIKLIPWALELKDIIWEIPTLFPFFGTPRIALLYDDIVTLIINKIRHRNSIDIDSVVGTLHRIYKLLEEEIKIHKSQKDSVVRGFTSLKNTGIIDVWWDLSMHERKRRVFFGEPSYGDLFSEPVVVFLDLFRERPTAASIVVYRLLRKLLEVKDEELRRGAPRPAFVLIDEAHEYFPQSGEDLSREAVEDMINRITRLGRVRRIGVVFATHMPEDLNALVLQLSNTKVVFRSDEAVLEKFGLREYSQLLRIAPNGVAVARSHSFRTGVLAFRTLPPQTLHRSHVDQLNLGLLSGEGH</sequence>
<keyword evidence="3" id="KW-1185">Reference proteome</keyword>
<protein>
    <submittedName>
        <fullName evidence="2">AAA ATPase</fullName>
    </submittedName>
</protein>
<dbReference type="HOGENOM" id="CLU_453183_0_0_2"/>
<dbReference type="RefSeq" id="WP_014289963.1">
    <property type="nucleotide sequence ID" value="NC_016645.1"/>
</dbReference>
<dbReference type="Pfam" id="PF01935">
    <property type="entry name" value="DUF87"/>
    <property type="match status" value="1"/>
</dbReference>
<evidence type="ECO:0000259" key="1">
    <source>
        <dbReference type="Pfam" id="PF01935"/>
    </source>
</evidence>